<evidence type="ECO:0000313" key="2">
    <source>
        <dbReference type="EMBL" id="CAF1314929.1"/>
    </source>
</evidence>
<protein>
    <submittedName>
        <fullName evidence="2">Uncharacterized protein</fullName>
    </submittedName>
</protein>
<feature type="non-terminal residue" evidence="2">
    <location>
        <position position="144"/>
    </location>
</feature>
<dbReference type="Proteomes" id="UP000663828">
    <property type="component" value="Unassembled WGS sequence"/>
</dbReference>
<sequence>MQAKVVLLLLFAGVALAMNIDHAQTQLTPEEIQRLFDGWFNNVNFNFKPFGKRDLKDMTAEEIQRLFDGWFNNVNFNFKPFGKRDLKDVTPEEIQRLFDGWFNNVNINFKPFGKRETEVPDTRKDWTDGWFSNIDITIPWPFGK</sequence>
<feature type="chain" id="PRO_5033008335" evidence="1">
    <location>
        <begin position="18"/>
        <end position="144"/>
    </location>
</feature>
<keyword evidence="3" id="KW-1185">Reference proteome</keyword>
<dbReference type="AlphaFoldDB" id="A0A815EGX2"/>
<feature type="signal peptide" evidence="1">
    <location>
        <begin position="1"/>
        <end position="17"/>
    </location>
</feature>
<reference evidence="2" key="1">
    <citation type="submission" date="2021-02" db="EMBL/GenBank/DDBJ databases">
        <authorList>
            <person name="Nowell W R."/>
        </authorList>
    </citation>
    <scope>NUCLEOTIDE SEQUENCE</scope>
</reference>
<evidence type="ECO:0000256" key="1">
    <source>
        <dbReference type="SAM" id="SignalP"/>
    </source>
</evidence>
<accession>A0A815EGX2</accession>
<proteinExistence type="predicted"/>
<comment type="caution">
    <text evidence="2">The sequence shown here is derived from an EMBL/GenBank/DDBJ whole genome shotgun (WGS) entry which is preliminary data.</text>
</comment>
<dbReference type="EMBL" id="CAJNOR010002587">
    <property type="protein sequence ID" value="CAF1314929.1"/>
    <property type="molecule type" value="Genomic_DNA"/>
</dbReference>
<organism evidence="2 3">
    <name type="scientific">Adineta ricciae</name>
    <name type="common">Rotifer</name>
    <dbReference type="NCBI Taxonomy" id="249248"/>
    <lineage>
        <taxon>Eukaryota</taxon>
        <taxon>Metazoa</taxon>
        <taxon>Spiralia</taxon>
        <taxon>Gnathifera</taxon>
        <taxon>Rotifera</taxon>
        <taxon>Eurotatoria</taxon>
        <taxon>Bdelloidea</taxon>
        <taxon>Adinetida</taxon>
        <taxon>Adinetidae</taxon>
        <taxon>Adineta</taxon>
    </lineage>
</organism>
<evidence type="ECO:0000313" key="3">
    <source>
        <dbReference type="Proteomes" id="UP000663828"/>
    </source>
</evidence>
<name>A0A815EGX2_ADIRI</name>
<keyword evidence="1" id="KW-0732">Signal</keyword>
<gene>
    <name evidence="2" type="ORF">XAT740_LOCUS29589</name>
</gene>